<proteinExistence type="predicted"/>
<dbReference type="Proteomes" id="UP000422221">
    <property type="component" value="Unassembled WGS sequence"/>
</dbReference>
<reference evidence="3 4" key="1">
    <citation type="journal article" date="2019" name="Nat. Med.">
        <title>A library of human gut bacterial isolates paired with longitudinal multiomics data enables mechanistic microbiome research.</title>
        <authorList>
            <person name="Poyet M."/>
            <person name="Groussin M."/>
            <person name="Gibbons S.M."/>
            <person name="Avila-Pacheco J."/>
            <person name="Jiang X."/>
            <person name="Kearney S.M."/>
            <person name="Perrotta A.R."/>
            <person name="Berdy B."/>
            <person name="Zhao S."/>
            <person name="Lieberman T.D."/>
            <person name="Swanson P.K."/>
            <person name="Smith M."/>
            <person name="Roesemann S."/>
            <person name="Alexander J.E."/>
            <person name="Rich S.A."/>
            <person name="Livny J."/>
            <person name="Vlamakis H."/>
            <person name="Clish C."/>
            <person name="Bullock K."/>
            <person name="Deik A."/>
            <person name="Scott J."/>
            <person name="Pierce K.A."/>
            <person name="Xavier R.J."/>
            <person name="Alm E.J."/>
        </authorList>
    </citation>
    <scope>NUCLEOTIDE SEQUENCE [LARGE SCALE GENOMIC DNA]</scope>
    <source>
        <strain evidence="3 4">BIOML-A10</strain>
    </source>
</reference>
<accession>A0A7J4XI04</accession>
<evidence type="ECO:0000313" key="4">
    <source>
        <dbReference type="Proteomes" id="UP000422221"/>
    </source>
</evidence>
<sequence>MKLPFFHAKMLALIRLNNYLWRTIILKNGQQSKKTMEDVMQFLLVAGILAFGIFRQFNKEKNKKSEKGNSMPAPEYEYEPEFEEPVIIEKTYEQVTASPKPPVFQEGTRNTYAPPSPPKTNKKAETCKNDFSIRSAEEARRAIIWSEILRRKY</sequence>
<dbReference type="AlphaFoldDB" id="A0A7J4XI04"/>
<keyword evidence="2" id="KW-1133">Transmembrane helix</keyword>
<keyword evidence="2" id="KW-0812">Transmembrane</keyword>
<evidence type="ECO:0000256" key="1">
    <source>
        <dbReference type="SAM" id="MobiDB-lite"/>
    </source>
</evidence>
<keyword evidence="2" id="KW-0472">Membrane</keyword>
<organism evidence="3 4">
    <name type="scientific">Bacteroides salyersiae</name>
    <dbReference type="NCBI Taxonomy" id="291644"/>
    <lineage>
        <taxon>Bacteria</taxon>
        <taxon>Pseudomonadati</taxon>
        <taxon>Bacteroidota</taxon>
        <taxon>Bacteroidia</taxon>
        <taxon>Bacteroidales</taxon>
        <taxon>Bacteroidaceae</taxon>
        <taxon>Bacteroides</taxon>
    </lineage>
</organism>
<gene>
    <name evidence="3" type="ORF">F3F73_12705</name>
</gene>
<evidence type="ECO:0000313" key="3">
    <source>
        <dbReference type="EMBL" id="KAA3763873.1"/>
    </source>
</evidence>
<name>A0A7J4XI04_9BACE</name>
<evidence type="ECO:0008006" key="5">
    <source>
        <dbReference type="Google" id="ProtNLM"/>
    </source>
</evidence>
<protein>
    <recommendedName>
        <fullName evidence="5">Ferrichrome ABC transporter substrate-binding protein</fullName>
    </recommendedName>
</protein>
<feature type="region of interest" description="Disordered" evidence="1">
    <location>
        <begin position="99"/>
        <end position="126"/>
    </location>
</feature>
<comment type="caution">
    <text evidence="3">The sequence shown here is derived from an EMBL/GenBank/DDBJ whole genome shotgun (WGS) entry which is preliminary data.</text>
</comment>
<feature type="transmembrane region" description="Helical" evidence="2">
    <location>
        <begin position="39"/>
        <end position="57"/>
    </location>
</feature>
<dbReference type="EMBL" id="VWMK01000012">
    <property type="protein sequence ID" value="KAA3763873.1"/>
    <property type="molecule type" value="Genomic_DNA"/>
</dbReference>
<evidence type="ECO:0000256" key="2">
    <source>
        <dbReference type="SAM" id="Phobius"/>
    </source>
</evidence>